<keyword evidence="2" id="KW-1185">Reference proteome</keyword>
<evidence type="ECO:0000313" key="2">
    <source>
        <dbReference type="Proteomes" id="UP001062846"/>
    </source>
</evidence>
<dbReference type="Proteomes" id="UP001062846">
    <property type="component" value="Chromosome 9"/>
</dbReference>
<sequence>MVVDYDCFGDVLFFDTTYRTNKDCRPFGAFIGLNHHYQQVVFGASLLYNETADSFEWLFDTFFKCMSGKKPNTIFTDQDVAMAKAIPLVMPETHHRLCLWHLSQNALKHLNHHFKSSDSFGRDFNRCVYDCVDEEEFLQSWNYLVSTYNLQENTGLEGLYRIREKWAMAYGREHFSAGKKTTQVSESFNAHIKNYLKSDLDLVQFFKHFQRAVDDRRDKEVLANVYMSQKIPILKVDVPILRHARDVYTEPAFDMFQDEYEQSLCMIVESCIQRELVYEYRISLLGHSKQYTVTFVHADGLAHCSCKTFDFVGILCGHVIKVLDDLRIKMMIPEHFILKRWTKQARAGCAMDVNEREIIENPKLEMSMSYNFLCSAYVKLVGKAVVCEEARDLLARNYAEVNAQVEKILTIQSPQEHKGSSPSTCEENTCSSTPTDLLSTGGVQVKGLKKRGLLQRGNRRYKSCLEKGSKKRKVQTQVASDMVISTSPPHTTFHSLEVIFVLSMLSYLKKIQILTITCLLNYY</sequence>
<comment type="caution">
    <text evidence="1">The sequence shown here is derived from an EMBL/GenBank/DDBJ whole genome shotgun (WGS) entry which is preliminary data.</text>
</comment>
<proteinExistence type="predicted"/>
<dbReference type="EMBL" id="CM046396">
    <property type="protein sequence ID" value="KAI8537272.1"/>
    <property type="molecule type" value="Genomic_DNA"/>
</dbReference>
<gene>
    <name evidence="1" type="ORF">RHMOL_Rhmol09G0010200</name>
</gene>
<accession>A0ACC0M9N4</accession>
<name>A0ACC0M9N4_RHOML</name>
<organism evidence="1 2">
    <name type="scientific">Rhododendron molle</name>
    <name type="common">Chinese azalea</name>
    <name type="synonym">Azalea mollis</name>
    <dbReference type="NCBI Taxonomy" id="49168"/>
    <lineage>
        <taxon>Eukaryota</taxon>
        <taxon>Viridiplantae</taxon>
        <taxon>Streptophyta</taxon>
        <taxon>Embryophyta</taxon>
        <taxon>Tracheophyta</taxon>
        <taxon>Spermatophyta</taxon>
        <taxon>Magnoliopsida</taxon>
        <taxon>eudicotyledons</taxon>
        <taxon>Gunneridae</taxon>
        <taxon>Pentapetalae</taxon>
        <taxon>asterids</taxon>
        <taxon>Ericales</taxon>
        <taxon>Ericaceae</taxon>
        <taxon>Ericoideae</taxon>
        <taxon>Rhodoreae</taxon>
        <taxon>Rhododendron</taxon>
    </lineage>
</organism>
<reference evidence="1" key="1">
    <citation type="submission" date="2022-02" db="EMBL/GenBank/DDBJ databases">
        <title>Plant Genome Project.</title>
        <authorList>
            <person name="Zhang R.-G."/>
        </authorList>
    </citation>
    <scope>NUCLEOTIDE SEQUENCE</scope>
    <source>
        <strain evidence="1">AT1</strain>
    </source>
</reference>
<evidence type="ECO:0000313" key="1">
    <source>
        <dbReference type="EMBL" id="KAI8537272.1"/>
    </source>
</evidence>
<protein>
    <submittedName>
        <fullName evidence="1">Uncharacterized protein</fullName>
    </submittedName>
</protein>